<dbReference type="InterPro" id="IPR012373">
    <property type="entry name" value="Ferrdict_sens_TM"/>
</dbReference>
<dbReference type="Gene3D" id="2.60.120.1440">
    <property type="match status" value="1"/>
</dbReference>
<keyword evidence="5" id="KW-1185">Reference proteome</keyword>
<name>A0A1X7L4R2_9SPHI</name>
<gene>
    <name evidence="4" type="ORF">SAMN05660862_3604</name>
</gene>
<evidence type="ECO:0000313" key="4">
    <source>
        <dbReference type="EMBL" id="SMG48856.1"/>
    </source>
</evidence>
<keyword evidence="1" id="KW-1133">Transmembrane helix</keyword>
<evidence type="ECO:0000259" key="3">
    <source>
        <dbReference type="Pfam" id="PF16344"/>
    </source>
</evidence>
<feature type="domain" description="FecR protein" evidence="2">
    <location>
        <begin position="133"/>
        <end position="228"/>
    </location>
</feature>
<reference evidence="4 5" key="1">
    <citation type="submission" date="2017-04" db="EMBL/GenBank/DDBJ databases">
        <authorList>
            <person name="Afonso C.L."/>
            <person name="Miller P.J."/>
            <person name="Scott M.A."/>
            <person name="Spackman E."/>
            <person name="Goraichik I."/>
            <person name="Dimitrov K.M."/>
            <person name="Suarez D.L."/>
            <person name="Swayne D.E."/>
        </authorList>
    </citation>
    <scope>NUCLEOTIDE SEQUENCE [LARGE SCALE GENOMIC DNA]</scope>
    <source>
        <strain evidence="4 5">DSM 22418</strain>
    </source>
</reference>
<feature type="domain" description="Protein FecR C-terminal" evidence="3">
    <location>
        <begin position="272"/>
        <end position="325"/>
    </location>
</feature>
<protein>
    <submittedName>
        <fullName evidence="4">FecR family protein</fullName>
    </submittedName>
</protein>
<dbReference type="PANTHER" id="PTHR30273:SF2">
    <property type="entry name" value="PROTEIN FECR"/>
    <property type="match status" value="1"/>
</dbReference>
<dbReference type="OrthoDB" id="1123467at2"/>
<organism evidence="4 5">
    <name type="scientific">Sphingobacterium psychroaquaticum</name>
    <dbReference type="NCBI Taxonomy" id="561061"/>
    <lineage>
        <taxon>Bacteria</taxon>
        <taxon>Pseudomonadati</taxon>
        <taxon>Bacteroidota</taxon>
        <taxon>Sphingobacteriia</taxon>
        <taxon>Sphingobacteriales</taxon>
        <taxon>Sphingobacteriaceae</taxon>
        <taxon>Sphingobacterium</taxon>
    </lineage>
</organism>
<dbReference type="InterPro" id="IPR006860">
    <property type="entry name" value="FecR"/>
</dbReference>
<keyword evidence="1" id="KW-0812">Transmembrane</keyword>
<dbReference type="Pfam" id="PF04773">
    <property type="entry name" value="FecR"/>
    <property type="match status" value="1"/>
</dbReference>
<evidence type="ECO:0000259" key="2">
    <source>
        <dbReference type="Pfam" id="PF04773"/>
    </source>
</evidence>
<dbReference type="EMBL" id="FXAU01000008">
    <property type="protein sequence ID" value="SMG48856.1"/>
    <property type="molecule type" value="Genomic_DNA"/>
</dbReference>
<keyword evidence="1" id="KW-0472">Membrane</keyword>
<proteinExistence type="predicted"/>
<dbReference type="InterPro" id="IPR032508">
    <property type="entry name" value="FecR_C"/>
</dbReference>
<dbReference type="STRING" id="561061.SAMN05660862_3604"/>
<dbReference type="RefSeq" id="WP_085474293.1">
    <property type="nucleotide sequence ID" value="NZ_FXAU01000008.1"/>
</dbReference>
<feature type="transmembrane region" description="Helical" evidence="1">
    <location>
        <begin position="40"/>
        <end position="61"/>
    </location>
</feature>
<dbReference type="Proteomes" id="UP000192980">
    <property type="component" value="Unassembled WGS sequence"/>
</dbReference>
<dbReference type="FunFam" id="2.60.120.1440:FF:000001">
    <property type="entry name" value="Putative anti-sigma factor"/>
    <property type="match status" value="1"/>
</dbReference>
<dbReference type="PIRSF" id="PIRSF018266">
    <property type="entry name" value="FecR"/>
    <property type="match status" value="1"/>
</dbReference>
<dbReference type="AlphaFoldDB" id="A0A1X7L4R2"/>
<dbReference type="GO" id="GO:0016989">
    <property type="term" value="F:sigma factor antagonist activity"/>
    <property type="evidence" value="ECO:0007669"/>
    <property type="project" value="TreeGrafter"/>
</dbReference>
<accession>A0A1X7L4R2</accession>
<dbReference type="PANTHER" id="PTHR30273">
    <property type="entry name" value="PERIPLASMIC SIGNAL SENSOR AND SIGMA FACTOR ACTIVATOR FECR-RELATED"/>
    <property type="match status" value="1"/>
</dbReference>
<sequence length="335" mass="37813">MKVLTDKKREIWKGIVNKARADGDYSLEVVSFARSRKLIVIRWTASVAAAILVICGAYYLAIKPLSSPMLHESVLAQVYQDTTSHTTLTLSSGEVIVLDGSQAKSEDVAELQGEGGLDFRKLESESLARSVQTMETGRGKQSHVILSDGTKVWLNANSKLQFPGRFSNSNREVSIEGEVYFEVAKNKNQPFIVKSEHNHVRVLGTHFNVRSYPTETMKTVTLLEGSVEVRSADMSKKLTLKPAEQSIQQGNEGLHARVVTNPEAVIAWKEGQFYFEDADAQSIVKELERWYPVRIHLKEHDETKRISGRIRRDDSMKEVVEMLRFFDIEVSITER</sequence>
<evidence type="ECO:0000256" key="1">
    <source>
        <dbReference type="SAM" id="Phobius"/>
    </source>
</evidence>
<dbReference type="Gene3D" id="3.55.50.30">
    <property type="match status" value="1"/>
</dbReference>
<dbReference type="Pfam" id="PF16344">
    <property type="entry name" value="FecR_C"/>
    <property type="match status" value="1"/>
</dbReference>
<evidence type="ECO:0000313" key="5">
    <source>
        <dbReference type="Proteomes" id="UP000192980"/>
    </source>
</evidence>